<dbReference type="EMBL" id="JAAIUW010000011">
    <property type="protein sequence ID" value="KAF7809492.1"/>
    <property type="molecule type" value="Genomic_DNA"/>
</dbReference>
<evidence type="ECO:0000313" key="2">
    <source>
        <dbReference type="Proteomes" id="UP000634136"/>
    </source>
</evidence>
<proteinExistence type="predicted"/>
<comment type="caution">
    <text evidence="1">The sequence shown here is derived from an EMBL/GenBank/DDBJ whole genome shotgun (WGS) entry which is preliminary data.</text>
</comment>
<evidence type="ECO:0000313" key="1">
    <source>
        <dbReference type="EMBL" id="KAF7809492.1"/>
    </source>
</evidence>
<organism evidence="1 2">
    <name type="scientific">Senna tora</name>
    <dbReference type="NCBI Taxonomy" id="362788"/>
    <lineage>
        <taxon>Eukaryota</taxon>
        <taxon>Viridiplantae</taxon>
        <taxon>Streptophyta</taxon>
        <taxon>Embryophyta</taxon>
        <taxon>Tracheophyta</taxon>
        <taxon>Spermatophyta</taxon>
        <taxon>Magnoliopsida</taxon>
        <taxon>eudicotyledons</taxon>
        <taxon>Gunneridae</taxon>
        <taxon>Pentapetalae</taxon>
        <taxon>rosids</taxon>
        <taxon>fabids</taxon>
        <taxon>Fabales</taxon>
        <taxon>Fabaceae</taxon>
        <taxon>Caesalpinioideae</taxon>
        <taxon>Cassia clade</taxon>
        <taxon>Senna</taxon>
    </lineage>
</organism>
<dbReference type="AlphaFoldDB" id="A0A834SX44"/>
<reference evidence="1" key="1">
    <citation type="submission" date="2020-09" db="EMBL/GenBank/DDBJ databases">
        <title>Genome-Enabled Discovery of Anthraquinone Biosynthesis in Senna tora.</title>
        <authorList>
            <person name="Kang S.-H."/>
            <person name="Pandey R.P."/>
            <person name="Lee C.-M."/>
            <person name="Sim J.-S."/>
            <person name="Jeong J.-T."/>
            <person name="Choi B.-S."/>
            <person name="Jung M."/>
            <person name="Ginzburg D."/>
            <person name="Zhao K."/>
            <person name="Won S.Y."/>
            <person name="Oh T.-J."/>
            <person name="Yu Y."/>
            <person name="Kim N.-H."/>
            <person name="Lee O.R."/>
            <person name="Lee T.-H."/>
            <person name="Bashyal P."/>
            <person name="Kim T.-S."/>
            <person name="Lee W.-H."/>
            <person name="Kawkins C."/>
            <person name="Kim C.-K."/>
            <person name="Kim J.S."/>
            <person name="Ahn B.O."/>
            <person name="Rhee S.Y."/>
            <person name="Sohng J.K."/>
        </authorList>
    </citation>
    <scope>NUCLEOTIDE SEQUENCE</scope>
    <source>
        <tissue evidence="1">Leaf</tissue>
    </source>
</reference>
<dbReference type="Proteomes" id="UP000634136">
    <property type="component" value="Unassembled WGS sequence"/>
</dbReference>
<sequence length="69" mass="8043">MGKTRNAAFCVMVWRQECIGVKKVRVMDGWMVEKERKEGGVVEGVDGRVQVHFFSEAVRQCTFTYVKWE</sequence>
<accession>A0A834SX44</accession>
<keyword evidence="2" id="KW-1185">Reference proteome</keyword>
<name>A0A834SX44_9FABA</name>
<protein>
    <submittedName>
        <fullName evidence="1">Uncharacterized protein</fullName>
    </submittedName>
</protein>
<gene>
    <name evidence="1" type="ORF">G2W53_036235</name>
</gene>